<feature type="domain" description="Clp R" evidence="2">
    <location>
        <begin position="1"/>
        <end position="175"/>
    </location>
</feature>
<gene>
    <name evidence="3" type="ORF">LVIROSA_LOCUS27504</name>
</gene>
<organism evidence="3 4">
    <name type="scientific">Lactuca virosa</name>
    <dbReference type="NCBI Taxonomy" id="75947"/>
    <lineage>
        <taxon>Eukaryota</taxon>
        <taxon>Viridiplantae</taxon>
        <taxon>Streptophyta</taxon>
        <taxon>Embryophyta</taxon>
        <taxon>Tracheophyta</taxon>
        <taxon>Spermatophyta</taxon>
        <taxon>Magnoliopsida</taxon>
        <taxon>eudicotyledons</taxon>
        <taxon>Gunneridae</taxon>
        <taxon>Pentapetalae</taxon>
        <taxon>asterids</taxon>
        <taxon>campanulids</taxon>
        <taxon>Asterales</taxon>
        <taxon>Asteraceae</taxon>
        <taxon>Cichorioideae</taxon>
        <taxon>Cichorieae</taxon>
        <taxon>Lactucinae</taxon>
        <taxon>Lactuca</taxon>
    </lineage>
</organism>
<accession>A0AAU9NU22</accession>
<reference evidence="3 4" key="1">
    <citation type="submission" date="2022-01" db="EMBL/GenBank/DDBJ databases">
        <authorList>
            <person name="Xiong W."/>
            <person name="Schranz E."/>
        </authorList>
    </citation>
    <scope>NUCLEOTIDE SEQUENCE [LARGE SCALE GENOMIC DNA]</scope>
</reference>
<dbReference type="PROSITE" id="PS51903">
    <property type="entry name" value="CLP_R"/>
    <property type="match status" value="1"/>
</dbReference>
<evidence type="ECO:0000259" key="2">
    <source>
        <dbReference type="PROSITE" id="PS51903"/>
    </source>
</evidence>
<name>A0AAU9NU22_9ASTR</name>
<dbReference type="AlphaFoldDB" id="A0AAU9NU22"/>
<keyword evidence="4" id="KW-1185">Reference proteome</keyword>
<evidence type="ECO:0000313" key="3">
    <source>
        <dbReference type="EMBL" id="CAH1441443.1"/>
    </source>
</evidence>
<dbReference type="EMBL" id="CAKMRJ010005412">
    <property type="protein sequence ID" value="CAH1441443.1"/>
    <property type="molecule type" value="Genomic_DNA"/>
</dbReference>
<keyword evidence="1" id="KW-0677">Repeat</keyword>
<dbReference type="Gene3D" id="1.10.1780.10">
    <property type="entry name" value="Clp, N-terminal domain"/>
    <property type="match status" value="1"/>
</dbReference>
<evidence type="ECO:0000256" key="1">
    <source>
        <dbReference type="PROSITE-ProRule" id="PRU01251"/>
    </source>
</evidence>
<sequence length="194" mass="22271">MNKKDTSLVLEDAQEEHTFDRRFEPIFQLHRKFPSRSGPNQVDIVKRTAIGFIISVFLSVGHEEPVLAILLSQSLSIDKFWCPSPSASRSLSEFIVRKTSVGLHRQADDRNFRLKCFKRSENARTYKKEMGDDFVSVEHLVLAFPLDKRFGKQLFSNLQLSEKSLKDVVQVVRGSQKVTDQSKNIYLLSFTFTG</sequence>
<dbReference type="Proteomes" id="UP001157418">
    <property type="component" value="Unassembled WGS sequence"/>
</dbReference>
<dbReference type="InterPro" id="IPR036628">
    <property type="entry name" value="Clp_N_dom_sf"/>
</dbReference>
<dbReference type="SUPFAM" id="SSF81923">
    <property type="entry name" value="Double Clp-N motif"/>
    <property type="match status" value="1"/>
</dbReference>
<evidence type="ECO:0000313" key="4">
    <source>
        <dbReference type="Proteomes" id="UP001157418"/>
    </source>
</evidence>
<proteinExistence type="predicted"/>
<comment type="caution">
    <text evidence="3">The sequence shown here is derived from an EMBL/GenBank/DDBJ whole genome shotgun (WGS) entry which is preliminary data.</text>
</comment>
<dbReference type="InterPro" id="IPR004176">
    <property type="entry name" value="Clp_R_N"/>
</dbReference>
<protein>
    <recommendedName>
        <fullName evidence="2">Clp R domain-containing protein</fullName>
    </recommendedName>
</protein>